<accession>A0ABV1EFX8</accession>
<evidence type="ECO:0000256" key="1">
    <source>
        <dbReference type="SAM" id="SignalP"/>
    </source>
</evidence>
<dbReference type="RefSeq" id="WP_349115717.1">
    <property type="nucleotide sequence ID" value="NZ_JBBNFM010000001.1"/>
</dbReference>
<keyword evidence="1" id="KW-0732">Signal</keyword>
<dbReference type="Gene3D" id="2.130.10.10">
    <property type="entry name" value="YVTN repeat-like/Quinoprotein amine dehydrogenase"/>
    <property type="match status" value="1"/>
</dbReference>
<name>A0ABV1EFX8_9FIRM</name>
<feature type="chain" id="PRO_5046277651" description="DUF5050 domain-containing protein" evidence="1">
    <location>
        <begin position="31"/>
        <end position="282"/>
    </location>
</feature>
<dbReference type="EMBL" id="JBBNFM010000001">
    <property type="protein sequence ID" value="MEQ2453009.1"/>
    <property type="molecule type" value="Genomic_DNA"/>
</dbReference>
<gene>
    <name evidence="2" type="ORF">AAAT04_02975</name>
</gene>
<organism evidence="2 3">
    <name type="scientific">Coprococcus ammoniilyticus</name>
    <dbReference type="NCBI Taxonomy" id="2981785"/>
    <lineage>
        <taxon>Bacteria</taxon>
        <taxon>Bacillati</taxon>
        <taxon>Bacillota</taxon>
        <taxon>Clostridia</taxon>
        <taxon>Lachnospirales</taxon>
        <taxon>Lachnospiraceae</taxon>
        <taxon>Coprococcus</taxon>
    </lineage>
</organism>
<comment type="caution">
    <text evidence="2">The sequence shown here is derived from an EMBL/GenBank/DDBJ whole genome shotgun (WGS) entry which is preliminary data.</text>
</comment>
<protein>
    <recommendedName>
        <fullName evidence="4">DUF5050 domain-containing protein</fullName>
    </recommendedName>
</protein>
<proteinExistence type="predicted"/>
<evidence type="ECO:0000313" key="2">
    <source>
        <dbReference type="EMBL" id="MEQ2453009.1"/>
    </source>
</evidence>
<evidence type="ECO:0008006" key="4">
    <source>
        <dbReference type="Google" id="ProtNLM"/>
    </source>
</evidence>
<dbReference type="InterPro" id="IPR015943">
    <property type="entry name" value="WD40/YVTN_repeat-like_dom_sf"/>
</dbReference>
<reference evidence="2 3" key="1">
    <citation type="submission" date="2024-04" db="EMBL/GenBank/DDBJ databases">
        <title>Human intestinal bacterial collection.</title>
        <authorList>
            <person name="Pauvert C."/>
            <person name="Hitch T.C.A."/>
            <person name="Clavel T."/>
        </authorList>
    </citation>
    <scope>NUCLEOTIDE SEQUENCE [LARGE SCALE GENOMIC DNA]</scope>
    <source>
        <strain evidence="2 3">CLA-AA-H141</strain>
    </source>
</reference>
<sequence length="282" mass="31288">MKQFLKSHAILFSMLAVLIGCLIYPNQADAKTYQTQDNYIGGGGCSVVISGNKVYYSITETGKIFCYDIKTKKTKTIAKAGGKGFRSLRKKGNYLYAVYDNYGGSDGSDKYIVRVSIKNGKKTKLARGRDFVFAGKKIYYTKTQHVKTSDIEYDKTVGTYSMSLTGKNKKKAKSVVLSTERDARTPIKTSKGSLTSRGKIVGSLYFPQAIDYTTSKGKKTEIYNVLKDKNASSTSTIQYYTLQGDYIVYKKCDKNGYSKLILVKKNGKGSKVLYSEPSASGW</sequence>
<evidence type="ECO:0000313" key="3">
    <source>
        <dbReference type="Proteomes" id="UP001482186"/>
    </source>
</evidence>
<keyword evidence="3" id="KW-1185">Reference proteome</keyword>
<dbReference type="PROSITE" id="PS51257">
    <property type="entry name" value="PROKAR_LIPOPROTEIN"/>
    <property type="match status" value="1"/>
</dbReference>
<dbReference type="SUPFAM" id="SSF69322">
    <property type="entry name" value="Tricorn protease domain 2"/>
    <property type="match status" value="1"/>
</dbReference>
<feature type="signal peptide" evidence="1">
    <location>
        <begin position="1"/>
        <end position="30"/>
    </location>
</feature>
<dbReference type="Proteomes" id="UP001482186">
    <property type="component" value="Unassembled WGS sequence"/>
</dbReference>